<dbReference type="Proteomes" id="UP000011086">
    <property type="component" value="Unassembled WGS sequence"/>
</dbReference>
<evidence type="ECO:0000313" key="1">
    <source>
        <dbReference type="EMBL" id="ELQ34628.1"/>
    </source>
</evidence>
<dbReference type="PROSITE" id="PS51257">
    <property type="entry name" value="PROKAR_LIPOPROTEIN"/>
    <property type="match status" value="1"/>
</dbReference>
<protein>
    <submittedName>
        <fullName evidence="1">Uncharacterized protein</fullName>
    </submittedName>
</protein>
<gene>
    <name evidence="1" type="ORF">OOU_Y34scaffold00753g5</name>
</gene>
<dbReference type="AlphaFoldDB" id="A0AA97PHE8"/>
<proteinExistence type="predicted"/>
<name>A0AA97PHE8_PYRO3</name>
<organism evidence="1">
    <name type="scientific">Pyricularia oryzae (strain Y34)</name>
    <name type="common">Rice blast fungus</name>
    <name type="synonym">Magnaporthe oryzae</name>
    <dbReference type="NCBI Taxonomy" id="1143189"/>
    <lineage>
        <taxon>Eukaryota</taxon>
        <taxon>Fungi</taxon>
        <taxon>Dikarya</taxon>
        <taxon>Ascomycota</taxon>
        <taxon>Pezizomycotina</taxon>
        <taxon>Sordariomycetes</taxon>
        <taxon>Sordariomycetidae</taxon>
        <taxon>Magnaporthales</taxon>
        <taxon>Pyriculariaceae</taxon>
        <taxon>Pyricularia</taxon>
    </lineage>
</organism>
<sequence>MPPRFAPPLKLKNRTRPACTPFASVACIRLPTRKSTVASSPQPRRQHATEAKQCGQVRYKSCFSGYFFVPPLAELAPRLLGSWAKQCRGWAQRESNRLRPLTENQPLSPYATTSFIFGDEWGLCLEQKEMRLNWSHAIVLQIDWS</sequence>
<accession>A0AA97PHE8</accession>
<dbReference type="EMBL" id="JH793035">
    <property type="protein sequence ID" value="ELQ34628.1"/>
    <property type="molecule type" value="Genomic_DNA"/>
</dbReference>
<reference evidence="1" key="1">
    <citation type="journal article" date="2012" name="PLoS Genet.">
        <title>Comparative analysis of the genomes of two field isolates of the rice blast fungus Magnaporthe oryzae.</title>
        <authorList>
            <person name="Xue M."/>
            <person name="Yang J."/>
            <person name="Li Z."/>
            <person name="Hu S."/>
            <person name="Yao N."/>
            <person name="Dean R.A."/>
            <person name="Zhao W."/>
            <person name="Shen M."/>
            <person name="Zhang H."/>
            <person name="Li C."/>
            <person name="Liu L."/>
            <person name="Cao L."/>
            <person name="Xu X."/>
            <person name="Xing Y."/>
            <person name="Hsiang T."/>
            <person name="Zhang Z."/>
            <person name="Xu J.R."/>
            <person name="Peng Y.L."/>
        </authorList>
    </citation>
    <scope>NUCLEOTIDE SEQUENCE</scope>
    <source>
        <strain evidence="1">Y34</strain>
    </source>
</reference>